<proteinExistence type="predicted"/>
<name>A0ABR8MWX4_9BACL</name>
<keyword evidence="1" id="KW-0378">Hydrolase</keyword>
<dbReference type="Pfam" id="PF08282">
    <property type="entry name" value="Hydrolase_3"/>
    <property type="match status" value="1"/>
</dbReference>
<reference evidence="1 2" key="1">
    <citation type="submission" date="2020-09" db="EMBL/GenBank/DDBJ databases">
        <title>Paenibacillus sp. strain PR3 16S rRNA gene Genome sequencing and assembly.</title>
        <authorList>
            <person name="Kim J."/>
        </authorList>
    </citation>
    <scope>NUCLEOTIDE SEQUENCE [LARGE SCALE GENOMIC DNA]</scope>
    <source>
        <strain evidence="1 2">PR3</strain>
    </source>
</reference>
<dbReference type="RefSeq" id="WP_191204319.1">
    <property type="nucleotide sequence ID" value="NZ_JACXZA010000003.1"/>
</dbReference>
<organism evidence="1 2">
    <name type="scientific">Paenibacillus terricola</name>
    <dbReference type="NCBI Taxonomy" id="2763503"/>
    <lineage>
        <taxon>Bacteria</taxon>
        <taxon>Bacillati</taxon>
        <taxon>Bacillota</taxon>
        <taxon>Bacilli</taxon>
        <taxon>Bacillales</taxon>
        <taxon>Paenibacillaceae</taxon>
        <taxon>Paenibacillus</taxon>
    </lineage>
</organism>
<sequence>MTRYYLTDLDGTLLQSSATLSDFTARTLTEALEQGTVISYATARSYRSSKAVTPQIGWRYPVVLYNGSMLLDPTTGKVLGGHWLDADVSNEVIELGRSMSLMPFLFGLDENDNERVLHEKLSRYGDTEFYASRPGDPRFAEVEILTCPPTYRTMIVTYIGRREELEPLFRAIADRYGPAVHLHFMLDNYIQDHYFLEISHPLANKEHGLKLWCEQVGCQPEDVTVFGDNLNDIGMFKRAGRRLAVSGAHPELKLMASEVIGSNDEDGVARVIEADLRDSSGEQ</sequence>
<dbReference type="PANTHER" id="PTHR10000">
    <property type="entry name" value="PHOSPHOSERINE PHOSPHATASE"/>
    <property type="match status" value="1"/>
</dbReference>
<keyword evidence="2" id="KW-1185">Reference proteome</keyword>
<evidence type="ECO:0000313" key="2">
    <source>
        <dbReference type="Proteomes" id="UP000609346"/>
    </source>
</evidence>
<evidence type="ECO:0000313" key="1">
    <source>
        <dbReference type="EMBL" id="MBD3920065.1"/>
    </source>
</evidence>
<dbReference type="SUPFAM" id="SSF56784">
    <property type="entry name" value="HAD-like"/>
    <property type="match status" value="1"/>
</dbReference>
<dbReference type="Proteomes" id="UP000609346">
    <property type="component" value="Unassembled WGS sequence"/>
</dbReference>
<dbReference type="Gene3D" id="3.40.50.1000">
    <property type="entry name" value="HAD superfamily/HAD-like"/>
    <property type="match status" value="1"/>
</dbReference>
<dbReference type="InterPro" id="IPR036412">
    <property type="entry name" value="HAD-like_sf"/>
</dbReference>
<dbReference type="GO" id="GO:0016787">
    <property type="term" value="F:hydrolase activity"/>
    <property type="evidence" value="ECO:0007669"/>
    <property type="project" value="UniProtKB-KW"/>
</dbReference>
<dbReference type="EMBL" id="JACXZA010000003">
    <property type="protein sequence ID" value="MBD3920065.1"/>
    <property type="molecule type" value="Genomic_DNA"/>
</dbReference>
<accession>A0ABR8MWX4</accession>
<dbReference type="PANTHER" id="PTHR10000:SF8">
    <property type="entry name" value="HAD SUPERFAMILY HYDROLASE-LIKE, TYPE 3"/>
    <property type="match status" value="1"/>
</dbReference>
<comment type="caution">
    <text evidence="1">The sequence shown here is derived from an EMBL/GenBank/DDBJ whole genome shotgun (WGS) entry which is preliminary data.</text>
</comment>
<protein>
    <submittedName>
        <fullName evidence="1">HAD hydrolase family protein</fullName>
    </submittedName>
</protein>
<dbReference type="Gene3D" id="3.30.1240.10">
    <property type="match status" value="1"/>
</dbReference>
<dbReference type="InterPro" id="IPR023214">
    <property type="entry name" value="HAD_sf"/>
</dbReference>
<gene>
    <name evidence="1" type="ORF">H8B09_14970</name>
</gene>